<evidence type="ECO:0000313" key="4">
    <source>
        <dbReference type="Proteomes" id="UP000034444"/>
    </source>
</evidence>
<dbReference type="OrthoDB" id="8545772at2"/>
<dbReference type="SMART" id="SM00981">
    <property type="entry name" value="THUMP"/>
    <property type="match status" value="1"/>
</dbReference>
<keyword evidence="4" id="KW-1185">Reference proteome</keyword>
<evidence type="ECO:0000259" key="2">
    <source>
        <dbReference type="PROSITE" id="PS51165"/>
    </source>
</evidence>
<organism evidence="3 4">
    <name type="scientific">Sulfurovum lithotrophicum</name>
    <dbReference type="NCBI Taxonomy" id="206403"/>
    <lineage>
        <taxon>Bacteria</taxon>
        <taxon>Pseudomonadati</taxon>
        <taxon>Campylobacterota</taxon>
        <taxon>Epsilonproteobacteria</taxon>
        <taxon>Campylobacterales</taxon>
        <taxon>Sulfurovaceae</taxon>
        <taxon>Sulfurovum</taxon>
    </lineage>
</organism>
<proteinExistence type="predicted"/>
<dbReference type="Proteomes" id="UP000034444">
    <property type="component" value="Chromosome"/>
</dbReference>
<dbReference type="InterPro" id="IPR004114">
    <property type="entry name" value="THUMP_dom"/>
</dbReference>
<dbReference type="EMBL" id="CP011308">
    <property type="protein sequence ID" value="AKF25024.1"/>
    <property type="molecule type" value="Genomic_DNA"/>
</dbReference>
<dbReference type="GO" id="GO:0003723">
    <property type="term" value="F:RNA binding"/>
    <property type="evidence" value="ECO:0007669"/>
    <property type="project" value="UniProtKB-UniRule"/>
</dbReference>
<sequence length="180" mass="20761">MKDWNIVVTARDEGFDRTCEILGRMGPLRRTDYMNIMVMKIHDVEQFVNRLTEMFSKDPGILKYDIARIVPLQRTFTFQSADEFESRAKEIILGWLEKLAGKSFHIRMHRRGFKGKIHAQDEESVLGGLLLDALKEAGTPGSISFKDPDAIIDIETVSNRAGISIWMREDLERYAFLHLD</sequence>
<dbReference type="AlphaFoldDB" id="A0A7U4M1I4"/>
<dbReference type="KEGG" id="slh:YH65_06170"/>
<feature type="domain" description="THUMP" evidence="2">
    <location>
        <begin position="49"/>
        <end position="167"/>
    </location>
</feature>
<accession>A0A7U4M1I4</accession>
<reference evidence="4" key="2">
    <citation type="journal article" date="2017" name="Stand. Genomic Sci.">
        <title>Complete genome sequence of the sulfur-oxidizing chemolithoautotrophic Sulfurovum lithotrophicum 42BKTT.</title>
        <authorList>
            <person name="Jeon W."/>
            <person name="Priscilla L."/>
            <person name="Park G."/>
            <person name="Lee H."/>
            <person name="Lee N."/>
            <person name="Lee D."/>
            <person name="Kwon H."/>
            <person name="Ahn I."/>
            <person name="Lee C."/>
            <person name="Lee H."/>
            <person name="Ahn J."/>
        </authorList>
    </citation>
    <scope>NUCLEOTIDE SEQUENCE [LARGE SCALE GENOMIC DNA]</scope>
    <source>
        <strain evidence="4">ATCC BAA-797 / 42BKT</strain>
    </source>
</reference>
<dbReference type="Pfam" id="PF02926">
    <property type="entry name" value="THUMP"/>
    <property type="match status" value="1"/>
</dbReference>
<name>A0A7U4M1I4_9BACT</name>
<protein>
    <submittedName>
        <fullName evidence="3">THUMP domain-containing protein</fullName>
    </submittedName>
</protein>
<dbReference type="SUPFAM" id="SSF143437">
    <property type="entry name" value="THUMP domain-like"/>
    <property type="match status" value="1"/>
</dbReference>
<keyword evidence="1" id="KW-0694">RNA-binding</keyword>
<evidence type="ECO:0000256" key="1">
    <source>
        <dbReference type="PROSITE-ProRule" id="PRU00529"/>
    </source>
</evidence>
<reference evidence="3 4" key="1">
    <citation type="submission" date="2015-04" db="EMBL/GenBank/DDBJ databases">
        <title>Complete genome sequence of Sulfurovum lithotrophicum ATCC BAA-797T.</title>
        <authorList>
            <person name="Ahn J."/>
            <person name="Park G."/>
            <person name="Jeon W."/>
            <person name="Jang Y."/>
            <person name="Jang M."/>
            <person name="Lee H."/>
            <person name="Lee H."/>
        </authorList>
    </citation>
    <scope>NUCLEOTIDE SEQUENCE [LARGE SCALE GENOMIC DNA]</scope>
    <source>
        <strain evidence="4">ATCC BAA-797 / 42BKT</strain>
    </source>
</reference>
<dbReference type="PROSITE" id="PS51165">
    <property type="entry name" value="THUMP"/>
    <property type="match status" value="1"/>
</dbReference>
<gene>
    <name evidence="3" type="ORF">YH65_06170</name>
</gene>
<evidence type="ECO:0000313" key="3">
    <source>
        <dbReference type="EMBL" id="AKF25024.1"/>
    </source>
</evidence>